<protein>
    <submittedName>
        <fullName evidence="2">Uncharacterized protein</fullName>
    </submittedName>
</protein>
<proteinExistence type="predicted"/>
<sequence>MRQLALQAERAGDGVHRVNRAGAGGKGVSRGGERTQHVDHYHGISGLVCRVKAIQEEAAGTHGGGAGPQVAGDSSKAPEVSLKTASRSNHPTLKGGRCQGSLHAPEDALSPPSE</sequence>
<keyword evidence="3" id="KW-1185">Reference proteome</keyword>
<dbReference type="Proteomes" id="UP000199169">
    <property type="component" value="Unassembled WGS sequence"/>
</dbReference>
<feature type="region of interest" description="Disordered" evidence="1">
    <location>
        <begin position="1"/>
        <end position="36"/>
    </location>
</feature>
<dbReference type="STRING" id="1860102.ACCAA_1150020"/>
<dbReference type="EMBL" id="FLQX01000019">
    <property type="protein sequence ID" value="SBT03818.1"/>
    <property type="molecule type" value="Genomic_DNA"/>
</dbReference>
<dbReference type="AlphaFoldDB" id="A0A1A8XIP5"/>
<gene>
    <name evidence="2" type="ORF">ACCAA_1150020</name>
</gene>
<evidence type="ECO:0000313" key="3">
    <source>
        <dbReference type="Proteomes" id="UP000199169"/>
    </source>
</evidence>
<evidence type="ECO:0000313" key="2">
    <source>
        <dbReference type="EMBL" id="SBT03818.1"/>
    </source>
</evidence>
<name>A0A1A8XIP5_9PROT</name>
<accession>A0A1A8XIP5</accession>
<reference evidence="2 3" key="1">
    <citation type="submission" date="2016-06" db="EMBL/GenBank/DDBJ databases">
        <authorList>
            <person name="Kjaerup R.B."/>
            <person name="Dalgaard T.S."/>
            <person name="Juul-Madsen H.R."/>
        </authorList>
    </citation>
    <scope>NUCLEOTIDE SEQUENCE [LARGE SCALE GENOMIC DNA]</scope>
    <source>
        <strain evidence="2">3</strain>
    </source>
</reference>
<organism evidence="2 3">
    <name type="scientific">Candidatus Accumulibacter aalborgensis</name>
    <dbReference type="NCBI Taxonomy" id="1860102"/>
    <lineage>
        <taxon>Bacteria</taxon>
        <taxon>Pseudomonadati</taxon>
        <taxon>Pseudomonadota</taxon>
        <taxon>Betaproteobacteria</taxon>
        <taxon>Candidatus Accumulibacter</taxon>
    </lineage>
</organism>
<evidence type="ECO:0000256" key="1">
    <source>
        <dbReference type="SAM" id="MobiDB-lite"/>
    </source>
</evidence>
<feature type="region of interest" description="Disordered" evidence="1">
    <location>
        <begin position="59"/>
        <end position="114"/>
    </location>
</feature>